<evidence type="ECO:0000256" key="2">
    <source>
        <dbReference type="ARBA" id="ARBA00022763"/>
    </source>
</evidence>
<accession>A0ABY7QRS4</accession>
<dbReference type="PANTHER" id="PTHR10429">
    <property type="entry name" value="DNA-3-METHYLADENINE GLYCOSYLASE"/>
    <property type="match status" value="1"/>
</dbReference>
<keyword evidence="2 5" id="KW-0227">DNA damage</keyword>
<reference evidence="6 7" key="1">
    <citation type="submission" date="2023-01" db="EMBL/GenBank/DDBJ databases">
        <authorList>
            <person name="Lee S.H."/>
            <person name="Jung H.S."/>
            <person name="Yun J.U."/>
        </authorList>
    </citation>
    <scope>NUCLEOTIDE SEQUENCE [LARGE SCALE GENOMIC DNA]</scope>
    <source>
        <strain evidence="6 7">CBA3646</strain>
    </source>
</reference>
<dbReference type="InterPro" id="IPR003180">
    <property type="entry name" value="MPG"/>
</dbReference>
<gene>
    <name evidence="6" type="ORF">O6R05_05620</name>
</gene>
<protein>
    <recommendedName>
        <fullName evidence="5">Putative 3-methyladenine DNA glycosylase</fullName>
        <ecNumber evidence="5">3.2.2.-</ecNumber>
    </recommendedName>
</protein>
<dbReference type="EMBL" id="CP115667">
    <property type="protein sequence ID" value="WBW49487.1"/>
    <property type="molecule type" value="Genomic_DNA"/>
</dbReference>
<evidence type="ECO:0000256" key="4">
    <source>
        <dbReference type="ARBA" id="ARBA00023204"/>
    </source>
</evidence>
<evidence type="ECO:0000256" key="3">
    <source>
        <dbReference type="ARBA" id="ARBA00022801"/>
    </source>
</evidence>
<evidence type="ECO:0000313" key="6">
    <source>
        <dbReference type="EMBL" id="WBW49487.1"/>
    </source>
</evidence>
<dbReference type="EC" id="3.2.2.-" evidence="5"/>
<dbReference type="NCBIfam" id="TIGR00567">
    <property type="entry name" value="3mg"/>
    <property type="match status" value="1"/>
</dbReference>
<dbReference type="HAMAP" id="MF_00527">
    <property type="entry name" value="3MGH"/>
    <property type="match status" value="1"/>
</dbReference>
<dbReference type="Gene3D" id="3.10.300.10">
    <property type="entry name" value="Methylpurine-DNA glycosylase (MPG)"/>
    <property type="match status" value="1"/>
</dbReference>
<dbReference type="CDD" id="cd00540">
    <property type="entry name" value="AAG"/>
    <property type="match status" value="1"/>
</dbReference>
<dbReference type="Pfam" id="PF02245">
    <property type="entry name" value="Pur_DNA_glyco"/>
    <property type="match status" value="1"/>
</dbReference>
<sequence length="204" mass="22694">MENKYETLQSILEGDTVLAAESLLGSILVLEQDGHHLMARIVETEAYLGIHDKACHSYGGRITPRNSVLYRPAGTLYVYFTYGMHYLLNIVTGDVARPEAVLIRGVEPLGDINPFAMNRYGQPFDTLTPYQKKHITNGPGKLTKALGISKVHNGTVLGERVSLELQKPTEAIVATARIGIDYAEEARDWPLRFYLRGNGHVSKR</sequence>
<keyword evidence="3 5" id="KW-0378">Hydrolase</keyword>
<evidence type="ECO:0000256" key="1">
    <source>
        <dbReference type="ARBA" id="ARBA00009232"/>
    </source>
</evidence>
<name>A0ABY7QRS4_9FIRM</name>
<dbReference type="InterPro" id="IPR036995">
    <property type="entry name" value="MPG_sf"/>
</dbReference>
<keyword evidence="4 5" id="KW-0234">DNA repair</keyword>
<proteinExistence type="inferred from homology"/>
<dbReference type="Proteomes" id="UP001210339">
    <property type="component" value="Chromosome"/>
</dbReference>
<evidence type="ECO:0000313" key="7">
    <source>
        <dbReference type="Proteomes" id="UP001210339"/>
    </source>
</evidence>
<comment type="similarity">
    <text evidence="1 5">Belongs to the DNA glycosylase MPG family.</text>
</comment>
<keyword evidence="7" id="KW-1185">Reference proteome</keyword>
<dbReference type="SUPFAM" id="SSF50486">
    <property type="entry name" value="FMT C-terminal domain-like"/>
    <property type="match status" value="1"/>
</dbReference>
<dbReference type="RefSeq" id="WP_271191017.1">
    <property type="nucleotide sequence ID" value="NZ_CP115667.1"/>
</dbReference>
<evidence type="ECO:0000256" key="5">
    <source>
        <dbReference type="HAMAP-Rule" id="MF_00527"/>
    </source>
</evidence>
<dbReference type="InterPro" id="IPR011034">
    <property type="entry name" value="Formyl_transferase-like_C_sf"/>
</dbReference>
<organism evidence="6 7">
    <name type="scientific">Peptoniphilus equinus</name>
    <dbReference type="NCBI Taxonomy" id="3016343"/>
    <lineage>
        <taxon>Bacteria</taxon>
        <taxon>Bacillati</taxon>
        <taxon>Bacillota</taxon>
        <taxon>Tissierellia</taxon>
        <taxon>Tissierellales</taxon>
        <taxon>Peptoniphilaceae</taxon>
        <taxon>Peptoniphilus</taxon>
    </lineage>
</organism>
<dbReference type="PANTHER" id="PTHR10429:SF0">
    <property type="entry name" value="DNA-3-METHYLADENINE GLYCOSYLASE"/>
    <property type="match status" value="1"/>
</dbReference>